<proteinExistence type="predicted"/>
<evidence type="ECO:0000313" key="4">
    <source>
        <dbReference type="Proteomes" id="UP000429607"/>
    </source>
</evidence>
<feature type="compositionally biased region" description="Polar residues" evidence="1">
    <location>
        <begin position="53"/>
        <end position="63"/>
    </location>
</feature>
<protein>
    <recommendedName>
        <fullName evidence="2">Retrotransposon gag domain-containing protein</fullName>
    </recommendedName>
</protein>
<gene>
    <name evidence="3" type="ORF">PR001_g20415</name>
</gene>
<sequence>MAFWVTDNFGKFRILIVSRDLEAAQDVEQEFPRVDEDLLKLLDLRRAHRVSEPASQRGHQIQDSGRRGERQRKPSAIQCWTHSPVKAANGYALHRLAAVSGEVVVTPLLSSATPDQQRQAIQEFIDRELAEAKRRVSTLSHASRNNAVKKETSSYSGTGPDRLPLNRWFRGIEIAIASRLIEAPSAKVNFLLSRLSGKTKEWPPGKLVVDQLAFPTLEAIQSDLRLAFEPPQDESRVRATFFALKQGNMSMRDYVQKTRHLASCIVTKPIDMASQVHVFVFGMREGVTRYCLTRAEPPTLEEAFALALREDYVVASSYARQMPAEVPSSGPEPMEIEATEASQRQQWSASGRGRGGREARPMTCFRCRKSGHHAAVCRAPALVIAHMEHVAPDEKTPAARQKNGRDQ</sequence>
<dbReference type="InterPro" id="IPR036875">
    <property type="entry name" value="Znf_CCHC_sf"/>
</dbReference>
<feature type="compositionally biased region" description="Low complexity" evidence="1">
    <location>
        <begin position="341"/>
        <end position="351"/>
    </location>
</feature>
<feature type="region of interest" description="Disordered" evidence="1">
    <location>
        <begin position="50"/>
        <end position="75"/>
    </location>
</feature>
<dbReference type="GO" id="GO:0008270">
    <property type="term" value="F:zinc ion binding"/>
    <property type="evidence" value="ECO:0007669"/>
    <property type="project" value="InterPro"/>
</dbReference>
<comment type="caution">
    <text evidence="3">The sequence shown here is derived from an EMBL/GenBank/DDBJ whole genome shotgun (WGS) entry which is preliminary data.</text>
</comment>
<dbReference type="PANTHER" id="PTHR15503:SF22">
    <property type="entry name" value="TRANSPOSON TY3-I GAG POLYPROTEIN"/>
    <property type="match status" value="1"/>
</dbReference>
<evidence type="ECO:0000256" key="1">
    <source>
        <dbReference type="SAM" id="MobiDB-lite"/>
    </source>
</evidence>
<reference evidence="3 4" key="1">
    <citation type="submission" date="2018-09" db="EMBL/GenBank/DDBJ databases">
        <title>Genomic investigation of the strawberry pathogen Phytophthora fragariae indicates pathogenicity is determined by transcriptional variation in three key races.</title>
        <authorList>
            <person name="Adams T.M."/>
            <person name="Armitage A.D."/>
            <person name="Sobczyk M.K."/>
            <person name="Bates H.J."/>
            <person name="Dunwell J.M."/>
            <person name="Nellist C.F."/>
            <person name="Harrison R.J."/>
        </authorList>
    </citation>
    <scope>NUCLEOTIDE SEQUENCE [LARGE SCALE GENOMIC DNA]</scope>
    <source>
        <strain evidence="3 4">SCRP249</strain>
    </source>
</reference>
<feature type="compositionally biased region" description="Polar residues" evidence="1">
    <location>
        <begin position="137"/>
        <end position="146"/>
    </location>
</feature>
<dbReference type="InterPro" id="IPR032567">
    <property type="entry name" value="RTL1-rel"/>
</dbReference>
<dbReference type="AlphaFoldDB" id="A0A6A3JIG0"/>
<feature type="region of interest" description="Disordered" evidence="1">
    <location>
        <begin position="136"/>
        <end position="158"/>
    </location>
</feature>
<dbReference type="PANTHER" id="PTHR15503">
    <property type="entry name" value="LDOC1 RELATED"/>
    <property type="match status" value="1"/>
</dbReference>
<dbReference type="InterPro" id="IPR005162">
    <property type="entry name" value="Retrotrans_gag_dom"/>
</dbReference>
<dbReference type="EMBL" id="QXFV01002009">
    <property type="protein sequence ID" value="KAE8994361.1"/>
    <property type="molecule type" value="Genomic_DNA"/>
</dbReference>
<evidence type="ECO:0000259" key="2">
    <source>
        <dbReference type="Pfam" id="PF03732"/>
    </source>
</evidence>
<name>A0A6A3JIG0_9STRA</name>
<dbReference type="SUPFAM" id="SSF57756">
    <property type="entry name" value="Retrovirus zinc finger-like domains"/>
    <property type="match status" value="1"/>
</dbReference>
<accession>A0A6A3JIG0</accession>
<feature type="domain" description="Retrotransposon gag" evidence="2">
    <location>
        <begin position="216"/>
        <end position="285"/>
    </location>
</feature>
<dbReference type="Pfam" id="PF03732">
    <property type="entry name" value="Retrotrans_gag"/>
    <property type="match status" value="1"/>
</dbReference>
<dbReference type="Proteomes" id="UP000429607">
    <property type="component" value="Unassembled WGS sequence"/>
</dbReference>
<organism evidence="3 4">
    <name type="scientific">Phytophthora rubi</name>
    <dbReference type="NCBI Taxonomy" id="129364"/>
    <lineage>
        <taxon>Eukaryota</taxon>
        <taxon>Sar</taxon>
        <taxon>Stramenopiles</taxon>
        <taxon>Oomycota</taxon>
        <taxon>Peronosporomycetes</taxon>
        <taxon>Peronosporales</taxon>
        <taxon>Peronosporaceae</taxon>
        <taxon>Phytophthora</taxon>
    </lineage>
</organism>
<evidence type="ECO:0000313" key="3">
    <source>
        <dbReference type="EMBL" id="KAE8994361.1"/>
    </source>
</evidence>
<dbReference type="GO" id="GO:0003676">
    <property type="term" value="F:nucleic acid binding"/>
    <property type="evidence" value="ECO:0007669"/>
    <property type="project" value="InterPro"/>
</dbReference>
<feature type="region of interest" description="Disordered" evidence="1">
    <location>
        <begin position="338"/>
        <end position="359"/>
    </location>
</feature>